<dbReference type="WBParaSite" id="HPBE_0001150301-mRNA-1">
    <property type="protein sequence ID" value="HPBE_0001150301-mRNA-1"/>
    <property type="gene ID" value="HPBE_0001150301"/>
</dbReference>
<organism evidence="3 4">
    <name type="scientific">Heligmosomoides polygyrus</name>
    <name type="common">Parasitic roundworm</name>
    <dbReference type="NCBI Taxonomy" id="6339"/>
    <lineage>
        <taxon>Eukaryota</taxon>
        <taxon>Metazoa</taxon>
        <taxon>Ecdysozoa</taxon>
        <taxon>Nematoda</taxon>
        <taxon>Chromadorea</taxon>
        <taxon>Rhabditida</taxon>
        <taxon>Rhabditina</taxon>
        <taxon>Rhabditomorpha</taxon>
        <taxon>Strongyloidea</taxon>
        <taxon>Heligmosomidae</taxon>
        <taxon>Heligmosomoides</taxon>
    </lineage>
</organism>
<evidence type="ECO:0000313" key="4">
    <source>
        <dbReference type="WBParaSite" id="HPBE_0001150301-mRNA-1"/>
    </source>
</evidence>
<dbReference type="InterPro" id="IPR036691">
    <property type="entry name" value="Endo/exonu/phosph_ase_sf"/>
</dbReference>
<dbReference type="EMBL" id="UZAH01027129">
    <property type="protein sequence ID" value="VDO88836.1"/>
    <property type="molecule type" value="Genomic_DNA"/>
</dbReference>
<reference evidence="4" key="2">
    <citation type="submission" date="2019-09" db="UniProtKB">
        <authorList>
            <consortium name="WormBaseParasite"/>
        </authorList>
    </citation>
    <scope>IDENTIFICATION</scope>
</reference>
<dbReference type="AlphaFoldDB" id="A0A183FTR7"/>
<reference evidence="2 3" key="1">
    <citation type="submission" date="2018-11" db="EMBL/GenBank/DDBJ databases">
        <authorList>
            <consortium name="Pathogen Informatics"/>
        </authorList>
    </citation>
    <scope>NUCLEOTIDE SEQUENCE [LARGE SCALE GENOMIC DNA]</scope>
</reference>
<name>A0A183FTR7_HELPZ</name>
<evidence type="ECO:0000256" key="1">
    <source>
        <dbReference type="SAM" id="MobiDB-lite"/>
    </source>
</evidence>
<feature type="region of interest" description="Disordered" evidence="1">
    <location>
        <begin position="135"/>
        <end position="173"/>
    </location>
</feature>
<sequence>MHALLERDSNPPVDSFCIVVASPLEPNGIPTYKCNPFNDSPCSGDLEWTAGLMEVGNDSQNTVKFACCSYGGMKKSHLIRTMLLGENDRYEGGLVQIPNQTASFDLIKEVRKSVGSYNKINYVVTIHRLQCDHEPMDKSDDAAMPRRSKRRLSSEKKLAESDDDWNEGNDRRQALVTGRPTNILCHIIWLMASQSSRDNARRPRELRALAKPGKCKVRIATLNVGTLTGRSCELVEAQERRRVDFCAVQETKWSCRKSRDIGRGMKAVLRGSPRTTSGVGVIISERFRDSIVGVELFDDRLMKISP</sequence>
<keyword evidence="3" id="KW-1185">Reference proteome</keyword>
<protein>
    <submittedName>
        <fullName evidence="4">Endo/exonuclease/phosphatase domain-containing protein</fullName>
    </submittedName>
</protein>
<dbReference type="OrthoDB" id="5212at2759"/>
<dbReference type="Gene3D" id="3.60.10.10">
    <property type="entry name" value="Endonuclease/exonuclease/phosphatase"/>
    <property type="match status" value="1"/>
</dbReference>
<accession>A0A3P7YL42</accession>
<proteinExistence type="predicted"/>
<gene>
    <name evidence="2" type="ORF">HPBE_LOCUS11504</name>
</gene>
<evidence type="ECO:0000313" key="2">
    <source>
        <dbReference type="EMBL" id="VDO88836.1"/>
    </source>
</evidence>
<accession>A0A183FTR7</accession>
<evidence type="ECO:0000313" key="3">
    <source>
        <dbReference type="Proteomes" id="UP000050761"/>
    </source>
</evidence>
<feature type="compositionally biased region" description="Basic and acidic residues" evidence="1">
    <location>
        <begin position="135"/>
        <end position="144"/>
    </location>
</feature>
<dbReference type="Proteomes" id="UP000050761">
    <property type="component" value="Unassembled WGS sequence"/>
</dbReference>